<accession>A0AAU8AWD5</accession>
<sequence length="58" mass="6676">MGGGVIGYERHDDWDLSVNTDTLHQEFADTLLQAAFKLLKWCAENHFIKKKINEEAAR</sequence>
<proteinExistence type="predicted"/>
<name>A0AAU8AWD5_9CAUD</name>
<organism evidence="1">
    <name type="scientific">Dulem virus 40</name>
    <dbReference type="NCBI Taxonomy" id="3145758"/>
    <lineage>
        <taxon>Viruses</taxon>
        <taxon>Duplodnaviria</taxon>
        <taxon>Heunggongvirae</taxon>
        <taxon>Uroviricota</taxon>
        <taxon>Caudoviricetes</taxon>
    </lineage>
</organism>
<dbReference type="EMBL" id="PP511379">
    <property type="protein sequence ID" value="XCD03669.1"/>
    <property type="molecule type" value="Genomic_DNA"/>
</dbReference>
<protein>
    <submittedName>
        <fullName evidence="1">Uncharacterized protein</fullName>
    </submittedName>
</protein>
<reference evidence="1" key="1">
    <citation type="submission" date="2024-03" db="EMBL/GenBank/DDBJ databases">
        <title>Diverse circular DNA viruses in blood, oral, and fecal samples of captive lemurs.</title>
        <authorList>
            <person name="Paietta E.N."/>
            <person name="Kraberger S."/>
            <person name="Lund M.C."/>
            <person name="Custer J.M."/>
            <person name="Vargas K.M."/>
            <person name="Ehmke E.E."/>
            <person name="Yoder A.D."/>
            <person name="Varsani A."/>
        </authorList>
    </citation>
    <scope>NUCLEOTIDE SEQUENCE</scope>
    <source>
        <strain evidence="1">Duke_21_1</strain>
    </source>
</reference>
<evidence type="ECO:0000313" key="1">
    <source>
        <dbReference type="EMBL" id="XCD03669.1"/>
    </source>
</evidence>